<dbReference type="InterPro" id="IPR015422">
    <property type="entry name" value="PyrdxlP-dep_Trfase_small"/>
</dbReference>
<dbReference type="Gene3D" id="3.90.1150.10">
    <property type="entry name" value="Aspartate Aminotransferase, domain 1"/>
    <property type="match status" value="1"/>
</dbReference>
<keyword evidence="2 3" id="KW-0663">Pyridoxal phosphate</keyword>
<dbReference type="InterPro" id="IPR005814">
    <property type="entry name" value="Aminotrans_3"/>
</dbReference>
<evidence type="ECO:0000256" key="1">
    <source>
        <dbReference type="ARBA" id="ARBA00001933"/>
    </source>
</evidence>
<name>A0ABT6L2J7_9MYCO</name>
<evidence type="ECO:0000256" key="2">
    <source>
        <dbReference type="ARBA" id="ARBA00022898"/>
    </source>
</evidence>
<dbReference type="InterPro" id="IPR015421">
    <property type="entry name" value="PyrdxlP-dep_Trfase_major"/>
</dbReference>
<dbReference type="InterPro" id="IPR049704">
    <property type="entry name" value="Aminotrans_3_PPA_site"/>
</dbReference>
<comment type="cofactor">
    <cofactor evidence="1">
        <name>pyridoxal 5'-phosphate</name>
        <dbReference type="ChEBI" id="CHEBI:597326"/>
    </cofactor>
</comment>
<keyword evidence="5" id="KW-1185">Reference proteome</keyword>
<dbReference type="EC" id="5.4.3.8" evidence="4"/>
<dbReference type="InterPro" id="IPR015424">
    <property type="entry name" value="PyrdxlP-dep_Trfase"/>
</dbReference>
<dbReference type="CDD" id="cd00610">
    <property type="entry name" value="OAT_like"/>
    <property type="match status" value="1"/>
</dbReference>
<reference evidence="4 5" key="1">
    <citation type="submission" date="2023-04" db="EMBL/GenBank/DDBJ databases">
        <title>Forest soil microbial communities from Buena Vista Peninsula, Colon Province, Panama.</title>
        <authorList>
            <person name="Bouskill N."/>
        </authorList>
    </citation>
    <scope>NUCLEOTIDE SEQUENCE [LARGE SCALE GENOMIC DNA]</scope>
    <source>
        <strain evidence="4 5">AC80</strain>
    </source>
</reference>
<dbReference type="NCBIfam" id="NF000818">
    <property type="entry name" value="PRK00062.1"/>
    <property type="match status" value="1"/>
</dbReference>
<dbReference type="EMBL" id="JARXVE010000006">
    <property type="protein sequence ID" value="MDH6197175.1"/>
    <property type="molecule type" value="Genomic_DNA"/>
</dbReference>
<comment type="similarity">
    <text evidence="3">Belongs to the class-III pyridoxal-phosphate-dependent aminotransferase family.</text>
</comment>
<dbReference type="PANTHER" id="PTHR43713:SF3">
    <property type="entry name" value="GLUTAMATE-1-SEMIALDEHYDE 2,1-AMINOMUTASE 1, CHLOROPLASTIC-RELATED"/>
    <property type="match status" value="1"/>
</dbReference>
<accession>A0ABT6L2J7</accession>
<dbReference type="SUPFAM" id="SSF53383">
    <property type="entry name" value="PLP-dependent transferases"/>
    <property type="match status" value="1"/>
</dbReference>
<comment type="caution">
    <text evidence="4">The sequence shown here is derived from an EMBL/GenBank/DDBJ whole genome shotgun (WGS) entry which is preliminary data.</text>
</comment>
<organism evidence="4 5">
    <name type="scientific">Mycolicibacterium frederiksbergense</name>
    <dbReference type="NCBI Taxonomy" id="117567"/>
    <lineage>
        <taxon>Bacteria</taxon>
        <taxon>Bacillati</taxon>
        <taxon>Actinomycetota</taxon>
        <taxon>Actinomycetes</taxon>
        <taxon>Mycobacteriales</taxon>
        <taxon>Mycobacteriaceae</taxon>
        <taxon>Mycolicibacterium</taxon>
    </lineage>
</organism>
<evidence type="ECO:0000256" key="3">
    <source>
        <dbReference type="RuleBase" id="RU003560"/>
    </source>
</evidence>
<dbReference type="PANTHER" id="PTHR43713">
    <property type="entry name" value="GLUTAMATE-1-SEMIALDEHYDE 2,1-AMINOMUTASE"/>
    <property type="match status" value="1"/>
</dbReference>
<evidence type="ECO:0000313" key="5">
    <source>
        <dbReference type="Proteomes" id="UP001160130"/>
    </source>
</evidence>
<dbReference type="Gene3D" id="3.40.640.10">
    <property type="entry name" value="Type I PLP-dependent aspartate aminotransferase-like (Major domain)"/>
    <property type="match status" value="1"/>
</dbReference>
<protein>
    <submittedName>
        <fullName evidence="4">Glutamate-1-semialdehyde 2,1-aminomutase</fullName>
        <ecNumber evidence="4">5.4.3.8</ecNumber>
    </submittedName>
</protein>
<sequence>MSFTEAFNARTPNTRALFERAKRTIPGGAGSTARLPRNGWNPSPVFMAEGTGSRLVDVDGNTYIDYLLGLGPMILGHRHPGVTAAVQRAIADYGTCFGLPYELEIEAAEKVVAAVPGIEQVRFTNSGSEAVGTAVRLARATTGRRLIVRFEGHYHGWQDTVYWSNHVDVDLAGPADHPRPVAMGPGVPAELGGTLEVLTWNDPESFVKLMDRRGDEVAAVLTEPAVFNTGCILPEPGYLELLRSETRKHGAMLIFDEVITGFRFARGGAQEWFGVLPDLTTLAKGLGGGFPVAAIGGTTEAMRLVAAGEYSHSGTYNANVVQCAAVSATMDVLAEPGLYERQRALGYRLAEGLSSLAAERGLDAYVEGLGTVFQLWFADGPIRNWRDAVAHANEELFTRWYQEMLLRGVLFHPLQFENLFVSLVHDDRDIDETLNAAADALSVVATGRQPVHTP</sequence>
<dbReference type="Pfam" id="PF00202">
    <property type="entry name" value="Aminotran_3"/>
    <property type="match status" value="1"/>
</dbReference>
<dbReference type="RefSeq" id="WP_280833786.1">
    <property type="nucleotide sequence ID" value="NZ_JARXVE010000006.1"/>
</dbReference>
<proteinExistence type="inferred from homology"/>
<keyword evidence="4" id="KW-0413">Isomerase</keyword>
<dbReference type="GO" id="GO:0042286">
    <property type="term" value="F:glutamate-1-semialdehyde 2,1-aminomutase activity"/>
    <property type="evidence" value="ECO:0007669"/>
    <property type="project" value="UniProtKB-EC"/>
</dbReference>
<dbReference type="Proteomes" id="UP001160130">
    <property type="component" value="Unassembled WGS sequence"/>
</dbReference>
<evidence type="ECO:0000313" key="4">
    <source>
        <dbReference type="EMBL" id="MDH6197175.1"/>
    </source>
</evidence>
<gene>
    <name evidence="4" type="ORF">M2272_003828</name>
</gene>
<dbReference type="PROSITE" id="PS00600">
    <property type="entry name" value="AA_TRANSFER_CLASS_3"/>
    <property type="match status" value="1"/>
</dbReference>